<dbReference type="NCBIfam" id="TIGR01733">
    <property type="entry name" value="AA-adenyl-dom"/>
    <property type="match status" value="1"/>
</dbReference>
<dbReference type="SUPFAM" id="SSF52777">
    <property type="entry name" value="CoA-dependent acyltransferases"/>
    <property type="match status" value="4"/>
</dbReference>
<dbReference type="Pfam" id="PF00668">
    <property type="entry name" value="Condensation"/>
    <property type="match status" value="2"/>
</dbReference>
<dbReference type="Gene3D" id="3.30.559.30">
    <property type="entry name" value="Nonribosomal peptide synthetase, condensation domain"/>
    <property type="match status" value="2"/>
</dbReference>
<dbReference type="Proteomes" id="UP000006702">
    <property type="component" value="Unassembled WGS sequence"/>
</dbReference>
<feature type="region of interest" description="Disordered" evidence="7">
    <location>
        <begin position="2102"/>
        <end position="2126"/>
    </location>
</feature>
<dbReference type="HOGENOM" id="CLU_000022_0_5_1"/>
<dbReference type="FunFam" id="3.40.50.12780:FF:000062">
    <property type="entry name" value="Nonribosomal peptide synthetase gliP"/>
    <property type="match status" value="1"/>
</dbReference>
<dbReference type="EMBL" id="DS027690">
    <property type="protein sequence ID" value="EAW21276.1"/>
    <property type="molecule type" value="Genomic_DNA"/>
</dbReference>
<proteinExistence type="inferred from homology"/>
<dbReference type="GO" id="GO:0005737">
    <property type="term" value="C:cytoplasm"/>
    <property type="evidence" value="ECO:0007669"/>
    <property type="project" value="TreeGrafter"/>
</dbReference>
<evidence type="ECO:0000256" key="7">
    <source>
        <dbReference type="SAM" id="MobiDB-lite"/>
    </source>
</evidence>
<dbReference type="InterPro" id="IPR023213">
    <property type="entry name" value="CAT-like_dom_sf"/>
</dbReference>
<feature type="domain" description="Carrier" evidence="8">
    <location>
        <begin position="2130"/>
        <end position="2202"/>
    </location>
</feature>
<dbReference type="STRING" id="331117.A1D6D2"/>
<dbReference type="eggNOG" id="KOG1178">
    <property type="taxonomic scope" value="Eukaryota"/>
</dbReference>
<keyword evidence="1" id="KW-0596">Phosphopantetheine</keyword>
<dbReference type="VEuPathDB" id="FungiDB:NFIA_064400"/>
<protein>
    <submittedName>
        <fullName evidence="9">Nonribosomal peptide synthase GliP2</fullName>
    </submittedName>
</protein>
<evidence type="ECO:0000313" key="9">
    <source>
        <dbReference type="EMBL" id="EAW21276.1"/>
    </source>
</evidence>
<evidence type="ECO:0000256" key="2">
    <source>
        <dbReference type="ARBA" id="ARBA00022553"/>
    </source>
</evidence>
<dbReference type="PANTHER" id="PTHR45527">
    <property type="entry name" value="NONRIBOSOMAL PEPTIDE SYNTHETASE"/>
    <property type="match status" value="1"/>
</dbReference>
<dbReference type="Gene3D" id="3.40.50.12780">
    <property type="entry name" value="N-terminal domain of ligase-like"/>
    <property type="match status" value="2"/>
</dbReference>
<evidence type="ECO:0000256" key="3">
    <source>
        <dbReference type="ARBA" id="ARBA00022598"/>
    </source>
</evidence>
<dbReference type="KEGG" id="nfi:NFIA_064400"/>
<evidence type="ECO:0000313" key="10">
    <source>
        <dbReference type="Proteomes" id="UP000006702"/>
    </source>
</evidence>
<evidence type="ECO:0000256" key="5">
    <source>
        <dbReference type="ARBA" id="ARBA00023026"/>
    </source>
</evidence>
<dbReference type="PROSITE" id="PS50075">
    <property type="entry name" value="CARRIER"/>
    <property type="match status" value="3"/>
</dbReference>
<dbReference type="Pfam" id="PF00550">
    <property type="entry name" value="PP-binding"/>
    <property type="match status" value="3"/>
</dbReference>
<dbReference type="CDD" id="cd19537">
    <property type="entry name" value="C_NRPS-like"/>
    <property type="match status" value="1"/>
</dbReference>
<dbReference type="GeneID" id="4589907"/>
<dbReference type="SUPFAM" id="SSF47336">
    <property type="entry name" value="ACP-like"/>
    <property type="match status" value="3"/>
</dbReference>
<dbReference type="Gene3D" id="3.30.300.30">
    <property type="match status" value="2"/>
</dbReference>
<dbReference type="GO" id="GO:0043041">
    <property type="term" value="P:amino acid activation for nonribosomal peptide biosynthetic process"/>
    <property type="evidence" value="ECO:0007669"/>
    <property type="project" value="TreeGrafter"/>
</dbReference>
<keyword evidence="4" id="KW-0677">Repeat</keyword>
<feature type="compositionally biased region" description="Polar residues" evidence="7">
    <location>
        <begin position="2117"/>
        <end position="2126"/>
    </location>
</feature>
<dbReference type="InterPro" id="IPR009081">
    <property type="entry name" value="PP-bd_ACP"/>
</dbReference>
<feature type="domain" description="Carrier" evidence="8">
    <location>
        <begin position="517"/>
        <end position="593"/>
    </location>
</feature>
<evidence type="ECO:0000256" key="1">
    <source>
        <dbReference type="ARBA" id="ARBA00022450"/>
    </source>
</evidence>
<dbReference type="RefSeq" id="XP_001263173.1">
    <property type="nucleotide sequence ID" value="XM_001263172.1"/>
</dbReference>
<dbReference type="InterPro" id="IPR042099">
    <property type="entry name" value="ANL_N_sf"/>
</dbReference>
<dbReference type="InterPro" id="IPR020845">
    <property type="entry name" value="AMP-binding_CS"/>
</dbReference>
<evidence type="ECO:0000259" key="8">
    <source>
        <dbReference type="PROSITE" id="PS50075"/>
    </source>
</evidence>
<dbReference type="OrthoDB" id="416786at2759"/>
<dbReference type="PANTHER" id="PTHR45527:SF11">
    <property type="entry name" value="NONRIBOSOMAL PEPTIDE SYNTHETASE 5"/>
    <property type="match status" value="1"/>
</dbReference>
<keyword evidence="10" id="KW-1185">Reference proteome</keyword>
<dbReference type="Pfam" id="PF00501">
    <property type="entry name" value="AMP-binding"/>
    <property type="match status" value="2"/>
</dbReference>
<dbReference type="CDD" id="cd19545">
    <property type="entry name" value="FUM14_C_NRPS-like"/>
    <property type="match status" value="1"/>
</dbReference>
<dbReference type="CDD" id="cd17653">
    <property type="entry name" value="A_NRPS_GliP_like"/>
    <property type="match status" value="2"/>
</dbReference>
<evidence type="ECO:0000256" key="4">
    <source>
        <dbReference type="ARBA" id="ARBA00022737"/>
    </source>
</evidence>
<dbReference type="Gene3D" id="1.10.1200.10">
    <property type="entry name" value="ACP-like"/>
    <property type="match status" value="3"/>
</dbReference>
<name>A1D6D2_NEOFI</name>
<feature type="domain" description="Carrier" evidence="8">
    <location>
        <begin position="1563"/>
        <end position="1643"/>
    </location>
</feature>
<sequence>MNLTITTTNITIQPSSTMANRAPTLLDHFYSQLQKHPSSIAIEDGTQPADQGAWERVTYAQLDALSDRWSKSLRQAGVGAGCIVPLLSKRSIAMVAATLAILKLRAAYVPIDIDSWGKDRIDTVLKTVNPQIIVSTSPCPKDHYVYPVVALERNDFDETVTSNGTQCTRSDEDSIDRGNDLAYIIFTSGTTGKPKGVKIGQRSISRYVKEGGDLPFNFNTKHGTRVLLICSIAFDVCAGVMFNTLCNGGTLVLADPSTFEAAAKTCHVLPLTPSILVTLDPKAGFDTVEKIFLGGESPSPSLIEAWSSPRRRLYNAYGPTETTCTAFMGELLPGSPITIGYPISYSTVTLLDEDGLESLEGEICISGLGLALGYFHDPERTNSAFVEWNGARIYKTGDYGRRTKHGLQFCGRRDSVVKNRGFLINLEADVEPALLSYDKVDSASAFMSQGRLIAFVTPTSAKEGLREYLTNTVSSFLVPDTIYSLDEFPTTGNGKVDRRGLMRMHELEQGSDTASLERGLGAVEAVRRGLSHVLRLPESQILQASSFRHLGGHSLAAVMLVSVLRRMGFGISVAEVLLLDTVENIAAAAVELSDIPHAFLAQEDSVERLRHDISTTRPLDEGATIAPMTDMQTRMLGASVATPGLSFIKTSFTLDHPERQDLTSTLHAAWVRLHQRHEILRTAFVLTASNGAQIISLDPDFSWKQKFVTESEWGSVCRHEEHLDVADFADFDAENRASLSRVVLIVAPRRRTRFVWTVHHSLVDGWSMATLMRDFASCLDGKPIPAQPQFAQVAQAIGQLKAESSDRAVSFWREYLGGYTPAQRLRVSPPSDVSDYTQAALSQRLTVSVSALEAAARDRFAVTPATLLYAAWGLLLSRYSGTDRAVLGAVLSGRSLPIPGVENIIGPLINTLPLAINTQEAQSTYSFVQSVFRRLCDILEFQWSPVGLIQEGCGCNPAELFETLFALQYDFPQTPWESSDVPEPRDIRYEEATQVPLTVLLDSADGQFEVRFIYRRSHFGDAIVQRMICQFDNLLGNLVTAQPDTDLSNVTAQMFNERVYEMSIAKPEQPASAREVPESLVEAIENSIQAHPDIYAVEGLTGRLTYKEFGTMTEHISWRLSQHIQPGSVVCMISDGSLLWLLAMIAIIRAGAIYCPVDQKLPRDRKDYMVRNSRAALILYANSSQDPLCNGVPSLNMESIMQEISSSSGSLIANSRNRPSGDDVACLVYTSGSTGLPKAVQLQHKGILNVISQPEGRLYSRPGQRNAQMLSLGFDCCIKEVFSTICFGATLVLKDPENPISHLARVDATMATPSLLATLEPTDYPNLKVITVAGEAVSQVLNDKWAAGRILINGYGPAECTLISTTAILHPGNRVSIGKPVPGLSCYLLDSNKRPVPMGVSGEIYISGVQVTPGYLHNEQETAKRFLGDPFNPGQVMYRTGDIGRMMEDGNIEYIGREDNQIKLRGFRIDLGEVQSTISRLASAAKNVALIVSNGNLIAFMTPETIDVRSLAKSLETQLPQYAVPNRIIALATLPTSANNKVDSFALQRYLRDQGKDGAVVEDLETDTQRALAAIWADVLGRDLNQTPISPSDRFFELGGHSLLQIKVAQAISKRWNIQPLPLKQVIRHHSLQDLSFAIDELVSDPRTVSTMPFLEMSPVARNDQLPLSYLEKEMLLNHLISGGSPAGNMNFVCKIRGDINAETLADAFQRVTADIEVFRTRYSVIDGTLFRQQAPGSVKVPRVVQTGNLSSFVHGRITKTFDLSTEPPVDVSIIIGTPMQAMLVVVMSHVVGDAATMATYLNRVSRTYELLRSNAQTTNPSTVPDNLTYIDWAHWASTLQPNPRALTFWSSYLSNPPSPLTFGNPSPAPATYIGLTRSWTLPSSMHRSLSDLAAKASVTMHQLILAAVFFSLQCVDRRDDILLAAPFTHRTEPGTESLPGLFLDRLLLRIQRSPHQSSLFDFLSSVRETSQQALAHIIPFHALRSSLAHKPSLIDPLFKVMVTYHTTADQRPLLDLSGAEVQPIPWRHTGGSKFPLKVEFTETAAQDLQVDMEYDLGCIREDIALRLEFALSFALQLMVLERETGDIIQLVQMSFRPGEGSPVGLSPTHEGLAGLTNGTNKTDSTTGQQELENILADAVCECLGLEAQAVDTDKSFWDLGAQSMDALKLQHLCEKRGARVRLRDVFVSRSLLELATCAVMI</sequence>
<dbReference type="Gene3D" id="3.30.559.10">
    <property type="entry name" value="Chloramphenicol acetyltransferase-like domain"/>
    <property type="match status" value="2"/>
</dbReference>
<comment type="similarity">
    <text evidence="6">Belongs to the NRP synthetase family.</text>
</comment>
<dbReference type="GO" id="GO:0044550">
    <property type="term" value="P:secondary metabolite biosynthetic process"/>
    <property type="evidence" value="ECO:0007669"/>
    <property type="project" value="TreeGrafter"/>
</dbReference>
<dbReference type="PROSITE" id="PS00012">
    <property type="entry name" value="PHOSPHOPANTETHEINE"/>
    <property type="match status" value="1"/>
</dbReference>
<evidence type="ECO:0000256" key="6">
    <source>
        <dbReference type="ARBA" id="ARBA00029454"/>
    </source>
</evidence>
<dbReference type="InterPro" id="IPR000873">
    <property type="entry name" value="AMP-dep_synth/lig_dom"/>
</dbReference>
<dbReference type="GO" id="GO:0031177">
    <property type="term" value="F:phosphopantetheine binding"/>
    <property type="evidence" value="ECO:0007669"/>
    <property type="project" value="TreeGrafter"/>
</dbReference>
<dbReference type="GO" id="GO:0016874">
    <property type="term" value="F:ligase activity"/>
    <property type="evidence" value="ECO:0007669"/>
    <property type="project" value="UniProtKB-KW"/>
</dbReference>
<dbReference type="OMA" id="CCIKEVF"/>
<keyword evidence="2" id="KW-0597">Phosphoprotein</keyword>
<reference evidence="10" key="1">
    <citation type="journal article" date="2008" name="PLoS Genet.">
        <title>Genomic islands in the pathogenic filamentous fungus Aspergillus fumigatus.</title>
        <authorList>
            <person name="Fedorova N.D."/>
            <person name="Khaldi N."/>
            <person name="Joardar V.S."/>
            <person name="Maiti R."/>
            <person name="Amedeo P."/>
            <person name="Anderson M.J."/>
            <person name="Crabtree J."/>
            <person name="Silva J.C."/>
            <person name="Badger J.H."/>
            <person name="Albarraq A."/>
            <person name="Angiuoli S."/>
            <person name="Bussey H."/>
            <person name="Bowyer P."/>
            <person name="Cotty P.J."/>
            <person name="Dyer P.S."/>
            <person name="Egan A."/>
            <person name="Galens K."/>
            <person name="Fraser-Liggett C.M."/>
            <person name="Haas B.J."/>
            <person name="Inman J.M."/>
            <person name="Kent R."/>
            <person name="Lemieux S."/>
            <person name="Malavazi I."/>
            <person name="Orvis J."/>
            <person name="Roemer T."/>
            <person name="Ronning C.M."/>
            <person name="Sundaram J.P."/>
            <person name="Sutton G."/>
            <person name="Turner G."/>
            <person name="Venter J.C."/>
            <person name="White O.R."/>
            <person name="Whitty B.R."/>
            <person name="Youngman P."/>
            <person name="Wolfe K.H."/>
            <person name="Goldman G.H."/>
            <person name="Wortman J.R."/>
            <person name="Jiang B."/>
            <person name="Denning D.W."/>
            <person name="Nierman W.C."/>
        </authorList>
    </citation>
    <scope>NUCLEOTIDE SEQUENCE [LARGE SCALE GENOMIC DNA]</scope>
    <source>
        <strain evidence="10">ATCC 1020 / DSM 3700 / CBS 544.65 / FGSC A1164 / JCM 1740 / NRRL 181 / WB 181</strain>
    </source>
</reference>
<dbReference type="PROSITE" id="PS00455">
    <property type="entry name" value="AMP_BINDING"/>
    <property type="match status" value="2"/>
</dbReference>
<dbReference type="SUPFAM" id="SSF56801">
    <property type="entry name" value="Acetyl-CoA synthetase-like"/>
    <property type="match status" value="2"/>
</dbReference>
<dbReference type="InterPro" id="IPR006162">
    <property type="entry name" value="Ppantetheine_attach_site"/>
</dbReference>
<dbReference type="InterPro" id="IPR045851">
    <property type="entry name" value="AMP-bd_C_sf"/>
</dbReference>
<dbReference type="InterPro" id="IPR036736">
    <property type="entry name" value="ACP-like_sf"/>
</dbReference>
<dbReference type="InterPro" id="IPR001242">
    <property type="entry name" value="Condensation_dom"/>
</dbReference>
<keyword evidence="3" id="KW-0436">Ligase</keyword>
<dbReference type="InterPro" id="IPR010071">
    <property type="entry name" value="AA_adenyl_dom"/>
</dbReference>
<organism evidence="9 10">
    <name type="scientific">Neosartorya fischeri (strain ATCC 1020 / DSM 3700 / CBS 544.65 / FGSC A1164 / JCM 1740 / NRRL 181 / WB 181)</name>
    <name type="common">Aspergillus fischerianus</name>
    <dbReference type="NCBI Taxonomy" id="331117"/>
    <lineage>
        <taxon>Eukaryota</taxon>
        <taxon>Fungi</taxon>
        <taxon>Dikarya</taxon>
        <taxon>Ascomycota</taxon>
        <taxon>Pezizomycotina</taxon>
        <taxon>Eurotiomycetes</taxon>
        <taxon>Eurotiomycetidae</taxon>
        <taxon>Eurotiales</taxon>
        <taxon>Aspergillaceae</taxon>
        <taxon>Aspergillus</taxon>
        <taxon>Aspergillus subgen. Fumigati</taxon>
    </lineage>
</organism>
<gene>
    <name evidence="9" type="ORF">NFIA_064400</name>
</gene>
<keyword evidence="5" id="KW-0843">Virulence</keyword>
<accession>A1D6D2</accession>